<proteinExistence type="predicted"/>
<dbReference type="HOGENOM" id="CLU_1770947_0_0_1"/>
<evidence type="ECO:0000313" key="2">
    <source>
        <dbReference type="Proteomes" id="UP000008022"/>
    </source>
</evidence>
<reference evidence="1" key="2">
    <citation type="submission" date="2015-06" db="UniProtKB">
        <authorList>
            <consortium name="EnsemblPlants"/>
        </authorList>
    </citation>
    <scope>IDENTIFICATION</scope>
</reference>
<accession>A0A0E0NYE5</accession>
<name>A0A0E0NYE5_ORYRU</name>
<evidence type="ECO:0000313" key="1">
    <source>
        <dbReference type="EnsemblPlants" id="ORUFI03G27400.1"/>
    </source>
</evidence>
<protein>
    <submittedName>
        <fullName evidence="1">Uncharacterized protein</fullName>
    </submittedName>
</protein>
<dbReference type="EnsemblPlants" id="ORUFI03G27400.1">
    <property type="protein sequence ID" value="ORUFI03G27400.1"/>
    <property type="gene ID" value="ORUFI03G27400"/>
</dbReference>
<organism evidence="1 2">
    <name type="scientific">Oryza rufipogon</name>
    <name type="common">Brownbeard rice</name>
    <name type="synonym">Asian wild rice</name>
    <dbReference type="NCBI Taxonomy" id="4529"/>
    <lineage>
        <taxon>Eukaryota</taxon>
        <taxon>Viridiplantae</taxon>
        <taxon>Streptophyta</taxon>
        <taxon>Embryophyta</taxon>
        <taxon>Tracheophyta</taxon>
        <taxon>Spermatophyta</taxon>
        <taxon>Magnoliopsida</taxon>
        <taxon>Liliopsida</taxon>
        <taxon>Poales</taxon>
        <taxon>Poaceae</taxon>
        <taxon>BOP clade</taxon>
        <taxon>Oryzoideae</taxon>
        <taxon>Oryzeae</taxon>
        <taxon>Oryzinae</taxon>
        <taxon>Oryza</taxon>
    </lineage>
</organism>
<sequence>MMLGRTNYIYNEIASLPIQAKSATFGHLDPLVTLSFLATPPLDLSHSTLRSQRWGALEAHEGSDSSWELWRPQPGAKSQPSSRWKIRHEGACHLTLMFKRGRRNERSSFCWMGSEQELDSNGISGKDENADSDSICPSQELGRWVLMF</sequence>
<dbReference type="Gramene" id="ORUFI03G27400.1">
    <property type="protein sequence ID" value="ORUFI03G27400.1"/>
    <property type="gene ID" value="ORUFI03G27400"/>
</dbReference>
<dbReference type="OMA" id="NERSSFC"/>
<reference evidence="2" key="1">
    <citation type="submission" date="2013-06" db="EMBL/GenBank/DDBJ databases">
        <authorList>
            <person name="Zhao Q."/>
        </authorList>
    </citation>
    <scope>NUCLEOTIDE SEQUENCE</scope>
    <source>
        <strain evidence="2">cv. W1943</strain>
    </source>
</reference>
<dbReference type="Proteomes" id="UP000008022">
    <property type="component" value="Unassembled WGS sequence"/>
</dbReference>
<dbReference type="AlphaFoldDB" id="A0A0E0NYE5"/>
<keyword evidence="2" id="KW-1185">Reference proteome</keyword>